<dbReference type="Proteomes" id="UP000231581">
    <property type="component" value="Unassembled WGS sequence"/>
</dbReference>
<sequence>MIDDLKHALGELGLAPKETEVYLAMLELGPASVQDIGKRAGVNRSTTYVMLEGLKKHGLISTFEKGKKILFTGEAPERLQQIIADQYRKIRQKDHVLEQALPQLMAIYKTSKEKPRVRFFDGINALHEIRHEFAESSRGGEECDEIFSVDEHLIETIKITAEDRRKTVYKGKGRTIACIKPGFKMPYVQAPNTQRRVLDYGKFPFIGDMGIKGSQAYLISAKAATSGIIIEHEEIVQFLHVLFDIAWSVAKPWEEPEDWGPENYLPKD</sequence>
<accession>A0A2H0BUQ3</accession>
<evidence type="ECO:0000313" key="2">
    <source>
        <dbReference type="EMBL" id="PIP60780.1"/>
    </source>
</evidence>
<dbReference type="PANTHER" id="PTHR34293">
    <property type="entry name" value="HTH-TYPE TRANSCRIPTIONAL REGULATOR TRMBL2"/>
    <property type="match status" value="1"/>
</dbReference>
<dbReference type="InterPro" id="IPR002831">
    <property type="entry name" value="Tscrpt_reg_TrmB_N"/>
</dbReference>
<gene>
    <name evidence="2" type="ORF">COX00_01355</name>
</gene>
<protein>
    <recommendedName>
        <fullName evidence="1">Transcription regulator TrmB N-terminal domain-containing protein</fullName>
    </recommendedName>
</protein>
<evidence type="ECO:0000259" key="1">
    <source>
        <dbReference type="Pfam" id="PF01978"/>
    </source>
</evidence>
<comment type="caution">
    <text evidence="2">The sequence shown here is derived from an EMBL/GenBank/DDBJ whole genome shotgun (WGS) entry which is preliminary data.</text>
</comment>
<dbReference type="SUPFAM" id="SSF46785">
    <property type="entry name" value="Winged helix' DNA-binding domain"/>
    <property type="match status" value="1"/>
</dbReference>
<name>A0A2H0BUQ3_9BACT</name>
<dbReference type="InterPro" id="IPR036388">
    <property type="entry name" value="WH-like_DNA-bd_sf"/>
</dbReference>
<dbReference type="InterPro" id="IPR036390">
    <property type="entry name" value="WH_DNA-bd_sf"/>
</dbReference>
<dbReference type="EMBL" id="PCSZ01000031">
    <property type="protein sequence ID" value="PIP60780.1"/>
    <property type="molecule type" value="Genomic_DNA"/>
</dbReference>
<dbReference type="InterPro" id="IPR011991">
    <property type="entry name" value="ArsR-like_HTH"/>
</dbReference>
<dbReference type="AlphaFoldDB" id="A0A2H0BUQ3"/>
<dbReference type="InterPro" id="IPR051797">
    <property type="entry name" value="TrmB-like"/>
</dbReference>
<evidence type="ECO:0000313" key="3">
    <source>
        <dbReference type="Proteomes" id="UP000231581"/>
    </source>
</evidence>
<organism evidence="2 3">
    <name type="scientific">Candidatus Uhrbacteria bacterium CG22_combo_CG10-13_8_21_14_all_47_17</name>
    <dbReference type="NCBI Taxonomy" id="1975041"/>
    <lineage>
        <taxon>Bacteria</taxon>
        <taxon>Candidatus Uhriibacteriota</taxon>
    </lineage>
</organism>
<dbReference type="PANTHER" id="PTHR34293:SF1">
    <property type="entry name" value="HTH-TYPE TRANSCRIPTIONAL REGULATOR TRMBL2"/>
    <property type="match status" value="1"/>
</dbReference>
<reference evidence="2 3" key="1">
    <citation type="submission" date="2017-09" db="EMBL/GenBank/DDBJ databases">
        <title>Depth-based differentiation of microbial function through sediment-hosted aquifers and enrichment of novel symbionts in the deep terrestrial subsurface.</title>
        <authorList>
            <person name="Probst A.J."/>
            <person name="Ladd B."/>
            <person name="Jarett J.K."/>
            <person name="Geller-Mcgrath D.E."/>
            <person name="Sieber C.M."/>
            <person name="Emerson J.B."/>
            <person name="Anantharaman K."/>
            <person name="Thomas B.C."/>
            <person name="Malmstrom R."/>
            <person name="Stieglmeier M."/>
            <person name="Klingl A."/>
            <person name="Woyke T."/>
            <person name="Ryan C.M."/>
            <person name="Banfield J.F."/>
        </authorList>
    </citation>
    <scope>NUCLEOTIDE SEQUENCE [LARGE SCALE GENOMIC DNA]</scope>
    <source>
        <strain evidence="2">CG22_combo_CG10-13_8_21_14_all_47_17</strain>
    </source>
</reference>
<dbReference type="Pfam" id="PF01978">
    <property type="entry name" value="TrmB"/>
    <property type="match status" value="1"/>
</dbReference>
<dbReference type="Gene3D" id="1.10.10.10">
    <property type="entry name" value="Winged helix-like DNA-binding domain superfamily/Winged helix DNA-binding domain"/>
    <property type="match status" value="1"/>
</dbReference>
<dbReference type="CDD" id="cd00090">
    <property type="entry name" value="HTH_ARSR"/>
    <property type="match status" value="1"/>
</dbReference>
<proteinExistence type="predicted"/>
<feature type="domain" description="Transcription regulator TrmB N-terminal" evidence="1">
    <location>
        <begin position="11"/>
        <end position="68"/>
    </location>
</feature>